<sequence>MTRAKKDQAKSIYIKASEEVSDTMTPLDPDVTEETSFNKYNSLIQSTNAYCCFRWLTVFKKRNPGFL</sequence>
<dbReference type="EMBL" id="LWDP01000188">
    <property type="protein sequence ID" value="ORD93140.1"/>
    <property type="molecule type" value="Genomic_DNA"/>
</dbReference>
<evidence type="ECO:0000313" key="1">
    <source>
        <dbReference type="EMBL" id="ORD93140.1"/>
    </source>
</evidence>
<keyword evidence="2" id="KW-1185">Reference proteome</keyword>
<dbReference type="Proteomes" id="UP000192639">
    <property type="component" value="Unassembled WGS sequence"/>
</dbReference>
<protein>
    <submittedName>
        <fullName evidence="1">Uncharacterized protein</fullName>
    </submittedName>
</protein>
<comment type="caution">
    <text evidence="1">The sequence shown here is derived from an EMBL/GenBank/DDBJ whole genome shotgun (WGS) entry which is preliminary data.</text>
</comment>
<name>A0A1Y1S453_9MICR</name>
<dbReference type="VEuPathDB" id="MicrosporidiaDB:ECANGB1_1011"/>
<organism evidence="1 2">
    <name type="scientific">Enterospora canceri</name>
    <dbReference type="NCBI Taxonomy" id="1081671"/>
    <lineage>
        <taxon>Eukaryota</taxon>
        <taxon>Fungi</taxon>
        <taxon>Fungi incertae sedis</taxon>
        <taxon>Microsporidia</taxon>
        <taxon>Enterocytozoonidae</taxon>
        <taxon>Enterospora</taxon>
    </lineage>
</organism>
<accession>A0A1Y1S453</accession>
<dbReference type="AlphaFoldDB" id="A0A1Y1S453"/>
<reference evidence="1 2" key="1">
    <citation type="journal article" date="2017" name="Environ. Microbiol.">
        <title>Decay of the glycolytic pathway and adaptation to intranuclear parasitism within Enterocytozoonidae microsporidia.</title>
        <authorList>
            <person name="Wiredu Boakye D."/>
            <person name="Jaroenlak P."/>
            <person name="Prachumwat A."/>
            <person name="Williams T.A."/>
            <person name="Bateman K.S."/>
            <person name="Itsathitphaisarn O."/>
            <person name="Sritunyalucksana K."/>
            <person name="Paszkiewicz K.H."/>
            <person name="Moore K.A."/>
            <person name="Stentiford G.D."/>
            <person name="Williams B.A."/>
        </authorList>
    </citation>
    <scope>NUCLEOTIDE SEQUENCE [LARGE SCALE GENOMIC DNA]</scope>
    <source>
        <strain evidence="1 2">GB1</strain>
    </source>
</reference>
<evidence type="ECO:0000313" key="2">
    <source>
        <dbReference type="Proteomes" id="UP000192639"/>
    </source>
</evidence>
<proteinExistence type="predicted"/>
<gene>
    <name evidence="1" type="ORF">ECANGB1_1011</name>
</gene>